<dbReference type="InterPro" id="IPR041304">
    <property type="entry name" value="AbiTii"/>
</dbReference>
<evidence type="ECO:0000259" key="1">
    <source>
        <dbReference type="Pfam" id="PF18864"/>
    </source>
</evidence>
<dbReference type="EMBL" id="JABERJ010000058">
    <property type="protein sequence ID" value="NNH27878.1"/>
    <property type="molecule type" value="Genomic_DNA"/>
</dbReference>
<accession>A0ABX1V097</accession>
<keyword evidence="3" id="KW-1185">Reference proteome</keyword>
<name>A0ABX1V097_9GAMM</name>
<reference evidence="2 3" key="1">
    <citation type="submission" date="2020-04" db="EMBL/GenBank/DDBJ databases">
        <title>Acinetobacter Taxon 24.</title>
        <authorList>
            <person name="Nemec A."/>
            <person name="Radolfova-Krizova L."/>
            <person name="Higgins P.G."/>
            <person name="Spanelova P."/>
        </authorList>
    </citation>
    <scope>NUCLEOTIDE SEQUENCE [LARGE SCALE GENOMIC DNA]</scope>
    <source>
        <strain evidence="2 3">ANC 5084</strain>
    </source>
</reference>
<dbReference type="Pfam" id="PF18864">
    <property type="entry name" value="AbiTii"/>
    <property type="match status" value="1"/>
</dbReference>
<comment type="caution">
    <text evidence="2">The sequence shown here is derived from an EMBL/GenBank/DDBJ whole genome shotgun (WGS) entry which is preliminary data.</text>
</comment>
<dbReference type="Proteomes" id="UP000555322">
    <property type="component" value="Unassembled WGS sequence"/>
</dbReference>
<sequence>MSLLREIQNDATNSSVKVSDLLRKCKILAARLGSKEFQSWINKELNGYSLEDELPEYRVIEANSKGNFAGAFGSSLTNIDIPSICFDQEHHEDIHKSCLVGSISELETLVENSVKQGINLRQPWNSNFVVLFGRNIYRGYTCIQAWKEISPAQVQGIIDLIKTKILDFVLDIEMINPEAGEASLNAHPIPQEKVNQIFNINITGNVQNLASGNHQSTIHQTASNSKIPEDFSNLLNELKKSDIENNVAQEVAIRIEKLGANVGKSEYANTYGELMSFVSNHVTV</sequence>
<organism evidence="2 3">
    <name type="scientific">Acinetobacter terrestris</name>
    <dbReference type="NCBI Taxonomy" id="2529843"/>
    <lineage>
        <taxon>Bacteria</taxon>
        <taxon>Pseudomonadati</taxon>
        <taxon>Pseudomonadota</taxon>
        <taxon>Gammaproteobacteria</taxon>
        <taxon>Moraxellales</taxon>
        <taxon>Moraxellaceae</taxon>
        <taxon>Acinetobacter</taxon>
        <taxon>Acinetobacter Taxon 24</taxon>
    </lineage>
</organism>
<feature type="domain" description="AbiTii" evidence="1">
    <location>
        <begin position="2"/>
        <end position="184"/>
    </location>
</feature>
<protein>
    <recommendedName>
        <fullName evidence="1">AbiTii domain-containing protein</fullName>
    </recommendedName>
</protein>
<evidence type="ECO:0000313" key="2">
    <source>
        <dbReference type="EMBL" id="NNH27878.1"/>
    </source>
</evidence>
<proteinExistence type="predicted"/>
<dbReference type="RefSeq" id="WP_131269530.1">
    <property type="nucleotide sequence ID" value="NZ_JABERJ010000058.1"/>
</dbReference>
<gene>
    <name evidence="2" type="ORF">HLH15_15745</name>
</gene>
<evidence type="ECO:0000313" key="3">
    <source>
        <dbReference type="Proteomes" id="UP000555322"/>
    </source>
</evidence>